<accession>A0ABN7VA53</accession>
<evidence type="ECO:0000256" key="1">
    <source>
        <dbReference type="SAM" id="MobiDB-lite"/>
    </source>
</evidence>
<comment type="caution">
    <text evidence="3">The sequence shown here is derived from an EMBL/GenBank/DDBJ whole genome shotgun (WGS) entry which is preliminary data.</text>
</comment>
<gene>
    <name evidence="3" type="ORF">GMARGA_LOCUS15928</name>
</gene>
<sequence>MSSNSQKNKTTFTNKQRKDIIEFKNNNPNTSNIKKHSEDASVDDNIVADAIPKLREVLKEYELKDIYNMEKQTCFIVDNAKYHSSSNLNLHNTTVHYLPPNTTSRIQPLDAGIIMSFKHRYHSYFIKWLLDQYEFEKDDKLNVLNAIKFIVRAWREVLSETVSNCFKHTGILPITQNNKDLALDDNDNNADNDDEKETNEVLNDEEILSLVTNLEPEKIEGDEEEDKSNEEDDNSTEMHQITHHEALSAVEVLEQYLMQQDVGEVAQSNHDQALSNLQKEIRKLRNSTFKQVDIRTFFGSAD</sequence>
<dbReference type="EMBL" id="CAJVQB010011259">
    <property type="protein sequence ID" value="CAG8746419.1"/>
    <property type="molecule type" value="Genomic_DNA"/>
</dbReference>
<reference evidence="3 4" key="1">
    <citation type="submission" date="2021-06" db="EMBL/GenBank/DDBJ databases">
        <authorList>
            <person name="Kallberg Y."/>
            <person name="Tangrot J."/>
            <person name="Rosling A."/>
        </authorList>
    </citation>
    <scope>NUCLEOTIDE SEQUENCE [LARGE SCALE GENOMIC DNA]</scope>
    <source>
        <strain evidence="3 4">120-4 pot B 10/14</strain>
    </source>
</reference>
<dbReference type="Proteomes" id="UP000789901">
    <property type="component" value="Unassembled WGS sequence"/>
</dbReference>
<keyword evidence="4" id="KW-1185">Reference proteome</keyword>
<evidence type="ECO:0000313" key="3">
    <source>
        <dbReference type="EMBL" id="CAG8746419.1"/>
    </source>
</evidence>
<feature type="region of interest" description="Disordered" evidence="1">
    <location>
        <begin position="213"/>
        <end position="238"/>
    </location>
</feature>
<dbReference type="Pfam" id="PF03184">
    <property type="entry name" value="DDE_1"/>
    <property type="match status" value="1"/>
</dbReference>
<dbReference type="InterPro" id="IPR004875">
    <property type="entry name" value="DDE_SF_endonuclease_dom"/>
</dbReference>
<organism evidence="3 4">
    <name type="scientific">Gigaspora margarita</name>
    <dbReference type="NCBI Taxonomy" id="4874"/>
    <lineage>
        <taxon>Eukaryota</taxon>
        <taxon>Fungi</taxon>
        <taxon>Fungi incertae sedis</taxon>
        <taxon>Mucoromycota</taxon>
        <taxon>Glomeromycotina</taxon>
        <taxon>Glomeromycetes</taxon>
        <taxon>Diversisporales</taxon>
        <taxon>Gigasporaceae</taxon>
        <taxon>Gigaspora</taxon>
    </lineage>
</organism>
<protein>
    <submittedName>
        <fullName evidence="3">523_t:CDS:1</fullName>
    </submittedName>
</protein>
<feature type="compositionally biased region" description="Acidic residues" evidence="1">
    <location>
        <begin position="183"/>
        <end position="199"/>
    </location>
</feature>
<feature type="domain" description="DDE-1" evidence="2">
    <location>
        <begin position="24"/>
        <end position="166"/>
    </location>
</feature>
<evidence type="ECO:0000313" key="4">
    <source>
        <dbReference type="Proteomes" id="UP000789901"/>
    </source>
</evidence>
<name>A0ABN7VA53_GIGMA</name>
<proteinExistence type="predicted"/>
<feature type="compositionally biased region" description="Acidic residues" evidence="1">
    <location>
        <begin position="220"/>
        <end position="235"/>
    </location>
</feature>
<evidence type="ECO:0000259" key="2">
    <source>
        <dbReference type="Pfam" id="PF03184"/>
    </source>
</evidence>
<feature type="region of interest" description="Disordered" evidence="1">
    <location>
        <begin position="179"/>
        <end position="199"/>
    </location>
</feature>